<dbReference type="AlphaFoldDB" id="A0A178VXA8"/>
<gene>
    <name evidence="1" type="ordered locus">AXX17_At2g23890</name>
</gene>
<proteinExistence type="predicted"/>
<dbReference type="Proteomes" id="UP000078284">
    <property type="component" value="Chromosome 2"/>
</dbReference>
<name>A0A178VXA8_ARATH</name>
<comment type="caution">
    <text evidence="1">The sequence shown here is derived from an EMBL/GenBank/DDBJ whole genome shotgun (WGS) entry which is preliminary data.</text>
</comment>
<evidence type="ECO:0000313" key="2">
    <source>
        <dbReference type="Proteomes" id="UP000078284"/>
    </source>
</evidence>
<protein>
    <submittedName>
        <fullName evidence="1">Uncharacterized protein</fullName>
    </submittedName>
</protein>
<accession>A0A178VXA8</accession>
<organism evidence="1 2">
    <name type="scientific">Arabidopsis thaliana</name>
    <name type="common">Mouse-ear cress</name>
    <dbReference type="NCBI Taxonomy" id="3702"/>
    <lineage>
        <taxon>Eukaryota</taxon>
        <taxon>Viridiplantae</taxon>
        <taxon>Streptophyta</taxon>
        <taxon>Embryophyta</taxon>
        <taxon>Tracheophyta</taxon>
        <taxon>Spermatophyta</taxon>
        <taxon>Magnoliopsida</taxon>
        <taxon>eudicotyledons</taxon>
        <taxon>Gunneridae</taxon>
        <taxon>Pentapetalae</taxon>
        <taxon>rosids</taxon>
        <taxon>malvids</taxon>
        <taxon>Brassicales</taxon>
        <taxon>Brassicaceae</taxon>
        <taxon>Camelineae</taxon>
        <taxon>Arabidopsis</taxon>
    </lineage>
</organism>
<sequence length="95" mass="10539">MHSLSPILSPHHDTTIFLSVSMLMIKNWIESKVIYIYVYALCVEKMKDLKDGMIKVKGGAAVEAKRSVLTGETEHVALISRCLAMSRANAEEVCS</sequence>
<dbReference type="EMBL" id="LUHQ01000002">
    <property type="protein sequence ID" value="OAP10484.1"/>
    <property type="molecule type" value="Genomic_DNA"/>
</dbReference>
<evidence type="ECO:0000313" key="1">
    <source>
        <dbReference type="EMBL" id="OAP10484.1"/>
    </source>
</evidence>
<reference evidence="2" key="1">
    <citation type="journal article" date="2016" name="Proc. Natl. Acad. Sci. U.S.A.">
        <title>Chromosome-level assembly of Arabidopsis thaliana Ler reveals the extent of translocation and inversion polymorphisms.</title>
        <authorList>
            <person name="Zapata L."/>
            <person name="Ding J."/>
            <person name="Willing E.M."/>
            <person name="Hartwig B."/>
            <person name="Bezdan D."/>
            <person name="Jiao W.B."/>
            <person name="Patel V."/>
            <person name="Velikkakam James G."/>
            <person name="Koornneef M."/>
            <person name="Ossowski S."/>
            <person name="Schneeberger K."/>
        </authorList>
    </citation>
    <scope>NUCLEOTIDE SEQUENCE [LARGE SCALE GENOMIC DNA]</scope>
    <source>
        <strain evidence="2">cv. Landsberg erecta</strain>
    </source>
</reference>